<proteinExistence type="predicted"/>
<dbReference type="RefSeq" id="WP_161482436.1">
    <property type="nucleotide sequence ID" value="NZ_WXEW01000008.1"/>
</dbReference>
<sequence length="69" mass="7566">MDAIALLDWLLECDVDALLRVDAGRGGVRPWTFHATNGEWSVRVDAFSADECMEKALKALADHGLVPPE</sequence>
<comment type="caution">
    <text evidence="1">The sequence shown here is derived from an EMBL/GenBank/DDBJ whole genome shotgun (WGS) entry which is preliminary data.</text>
</comment>
<dbReference type="AlphaFoldDB" id="A0A7C9J5M6"/>
<reference evidence="1 2" key="1">
    <citation type="submission" date="2020-01" db="EMBL/GenBank/DDBJ databases">
        <title>Herbidospora sp. NEAU-GS84 nov., a novel actinomycete isolated from soil.</title>
        <authorList>
            <person name="Han L."/>
        </authorList>
    </citation>
    <scope>NUCLEOTIDE SEQUENCE [LARGE SCALE GENOMIC DNA]</scope>
    <source>
        <strain evidence="1 2">NEAU-GS84</strain>
    </source>
</reference>
<evidence type="ECO:0000313" key="1">
    <source>
        <dbReference type="EMBL" id="NAS25342.1"/>
    </source>
</evidence>
<name>A0A7C9J5M6_9ACTN</name>
<keyword evidence="2" id="KW-1185">Reference proteome</keyword>
<dbReference type="Proteomes" id="UP000479526">
    <property type="component" value="Unassembled WGS sequence"/>
</dbReference>
<protein>
    <submittedName>
        <fullName evidence="1">Uncharacterized protein</fullName>
    </submittedName>
</protein>
<dbReference type="EMBL" id="WXEW01000008">
    <property type="protein sequence ID" value="NAS25342.1"/>
    <property type="molecule type" value="Genomic_DNA"/>
</dbReference>
<evidence type="ECO:0000313" key="2">
    <source>
        <dbReference type="Proteomes" id="UP000479526"/>
    </source>
</evidence>
<gene>
    <name evidence="1" type="ORF">GT755_27115</name>
</gene>
<accession>A0A7C9J5M6</accession>
<organism evidence="1 2">
    <name type="scientific">Herbidospora solisilvae</name>
    <dbReference type="NCBI Taxonomy" id="2696284"/>
    <lineage>
        <taxon>Bacteria</taxon>
        <taxon>Bacillati</taxon>
        <taxon>Actinomycetota</taxon>
        <taxon>Actinomycetes</taxon>
        <taxon>Streptosporangiales</taxon>
        <taxon>Streptosporangiaceae</taxon>
        <taxon>Herbidospora</taxon>
    </lineage>
</organism>